<evidence type="ECO:0008006" key="4">
    <source>
        <dbReference type="Google" id="ProtNLM"/>
    </source>
</evidence>
<sequence>MNELDPAPSPPRTTLQQLGTVLWPSFFAAAVAAALFFSLVDPLKLAAISLPGHVISREFGYTLGFLLLWLATASASAFTALLLRPRKDDNTGSGFE</sequence>
<dbReference type="EMBL" id="LDJI01000009">
    <property type="protein sequence ID" value="KRG65159.1"/>
    <property type="molecule type" value="Genomic_DNA"/>
</dbReference>
<dbReference type="Proteomes" id="UP000050864">
    <property type="component" value="Unassembled WGS sequence"/>
</dbReference>
<keyword evidence="1" id="KW-0812">Transmembrane</keyword>
<keyword evidence="1" id="KW-0472">Membrane</keyword>
<feature type="transmembrane region" description="Helical" evidence="1">
    <location>
        <begin position="21"/>
        <end position="39"/>
    </location>
</feature>
<accession>A0A0R0CGU8</accession>
<dbReference type="PATRIC" id="fig|405444.3.peg.3692"/>
<name>A0A0R0CGU8_9GAMM</name>
<gene>
    <name evidence="2" type="ORF">ABB26_04910</name>
</gene>
<dbReference type="RefSeq" id="WP_057632506.1">
    <property type="nucleotide sequence ID" value="NZ_LDJI01000009.1"/>
</dbReference>
<feature type="transmembrane region" description="Helical" evidence="1">
    <location>
        <begin position="59"/>
        <end position="83"/>
    </location>
</feature>
<keyword evidence="1" id="KW-1133">Transmembrane helix</keyword>
<reference evidence="2 3" key="1">
    <citation type="submission" date="2015-05" db="EMBL/GenBank/DDBJ databases">
        <title>Genome sequencing and analysis of members of genus Stenotrophomonas.</title>
        <authorList>
            <person name="Patil P.P."/>
            <person name="Midha S."/>
            <person name="Patil P.B."/>
        </authorList>
    </citation>
    <scope>NUCLEOTIDE SEQUENCE [LARGE SCALE GENOMIC DNA]</scope>
    <source>
        <strain evidence="2 3">DSM 18929</strain>
    </source>
</reference>
<organism evidence="2 3">
    <name type="scientific">Stenotrophomonas humi</name>
    <dbReference type="NCBI Taxonomy" id="405444"/>
    <lineage>
        <taxon>Bacteria</taxon>
        <taxon>Pseudomonadati</taxon>
        <taxon>Pseudomonadota</taxon>
        <taxon>Gammaproteobacteria</taxon>
        <taxon>Lysobacterales</taxon>
        <taxon>Lysobacteraceae</taxon>
        <taxon>Stenotrophomonas</taxon>
    </lineage>
</organism>
<keyword evidence="3" id="KW-1185">Reference proteome</keyword>
<evidence type="ECO:0000313" key="2">
    <source>
        <dbReference type="EMBL" id="KRG65159.1"/>
    </source>
</evidence>
<protein>
    <recommendedName>
        <fullName evidence="4">Transmembrane protein</fullName>
    </recommendedName>
</protein>
<dbReference type="AlphaFoldDB" id="A0A0R0CGU8"/>
<comment type="caution">
    <text evidence="2">The sequence shown here is derived from an EMBL/GenBank/DDBJ whole genome shotgun (WGS) entry which is preliminary data.</text>
</comment>
<proteinExistence type="predicted"/>
<evidence type="ECO:0000256" key="1">
    <source>
        <dbReference type="SAM" id="Phobius"/>
    </source>
</evidence>
<dbReference type="STRING" id="405444.ABB26_04910"/>
<evidence type="ECO:0000313" key="3">
    <source>
        <dbReference type="Proteomes" id="UP000050864"/>
    </source>
</evidence>